<name>B2VB19_ERWT9</name>
<sequence>MKKIFSLMIGLAVAGVSLPVASSVDGDLNSFYGSMNFDSNVSKAQAWQGQAANYMTGGSVYLRNKVKTVQLVSLQVPSLNSGCGGIDAYLGAFSFINGAQIQQFAKQIMSNSVGYAFDLALQTMVPELKQAKDYMEKLASDINSSNMSSCQAAQGIVGGLWPRTQVSQQLICQDIGTGNNMFSDWAKSRQECGSGGQINSVNSNAPDNKKDQVVINKNLIWDALGKNRLFDGNSELKQFVMSLVGTIVFDAKGKVTVLAPMVTDRAVLNALMQGGSASIYVCTSSDSDKCLSPIVGNVTISNANGLVRQVISMIDSIDNKVKSGGVGLTDKEKGFINTTGIPVLQFLMQSNMLGGQASSYLLTVSDYIAKDIMFQYLSELVQQAQSSLLGSNYPEEAAQQLRENIVTAQHLVQQLKVESNADMTTLQAINTHLTYLQQQTSTKVGTMYSANYSFGE</sequence>
<dbReference type="AlphaFoldDB" id="B2VB19"/>
<dbReference type="NCBIfam" id="NF010279">
    <property type="entry name" value="PRK13723.1"/>
    <property type="match status" value="1"/>
</dbReference>
<geneLocation type="plasmid" evidence="2 3">
    <name>pET45</name>
</geneLocation>
<dbReference type="EMBL" id="CU468132">
    <property type="protein sequence ID" value="CAO94967.1"/>
    <property type="molecule type" value="Genomic_DNA"/>
</dbReference>
<gene>
    <name evidence="2" type="primary">traH</name>
    <name evidence="2" type="ordered locus">ETA_pET450230</name>
</gene>
<dbReference type="Proteomes" id="UP000001726">
    <property type="component" value="Plasmid pET45"/>
</dbReference>
<reference evidence="2 3" key="1">
    <citation type="journal article" date="2008" name="Environ. Microbiol.">
        <title>The genome of Erwinia tasmaniensis strain Et1/99, a non-pathogenic bacterium in the genus Erwinia.</title>
        <authorList>
            <person name="Kube M."/>
            <person name="Migdoll A.M."/>
            <person name="Mueller I."/>
            <person name="Kuhl H."/>
            <person name="Beck A."/>
            <person name="Reinhardt R."/>
            <person name="Geider K."/>
        </authorList>
    </citation>
    <scope>NUCLEOTIDE SEQUENCE [LARGE SCALE GENOMIC DNA]</scope>
    <source>
        <strain evidence="3">DSM 17950 / CFBP 7177 / CIP 109463 / NCPPB 4357 / Et1/99</strain>
        <plasmid evidence="3">pET45</plasmid>
    </source>
</reference>
<evidence type="ECO:0000313" key="3">
    <source>
        <dbReference type="Proteomes" id="UP000001726"/>
    </source>
</evidence>
<dbReference type="KEGG" id="eta:ETA_pET450230"/>
<dbReference type="RefSeq" id="WP_012443484.1">
    <property type="nucleotide sequence ID" value="NC_010699.1"/>
</dbReference>
<dbReference type="HOGENOM" id="CLU_038342_1_1_6"/>
<keyword evidence="3" id="KW-1185">Reference proteome</keyword>
<dbReference type="InterPro" id="IPR010927">
    <property type="entry name" value="T4SS_TraH"/>
</dbReference>
<keyword evidence="1" id="KW-0732">Signal</keyword>
<proteinExistence type="predicted"/>
<organism evidence="2 3">
    <name type="scientific">Erwinia tasmaniensis (strain DSM 17950 / CFBP 7177 / CIP 109463 / NCPPB 4357 / Et1/99)</name>
    <dbReference type="NCBI Taxonomy" id="465817"/>
    <lineage>
        <taxon>Bacteria</taxon>
        <taxon>Pseudomonadati</taxon>
        <taxon>Pseudomonadota</taxon>
        <taxon>Gammaproteobacteria</taxon>
        <taxon>Enterobacterales</taxon>
        <taxon>Erwiniaceae</taxon>
        <taxon>Erwinia</taxon>
    </lineage>
</organism>
<protein>
    <submittedName>
        <fullName evidence="2">TraH protein</fullName>
    </submittedName>
</protein>
<evidence type="ECO:0000256" key="1">
    <source>
        <dbReference type="SAM" id="SignalP"/>
    </source>
</evidence>
<accession>B2VB19</accession>
<dbReference type="Pfam" id="PF06122">
    <property type="entry name" value="TraH"/>
    <property type="match status" value="1"/>
</dbReference>
<feature type="chain" id="PRO_5002784067" evidence="1">
    <location>
        <begin position="23"/>
        <end position="456"/>
    </location>
</feature>
<feature type="signal peptide" evidence="1">
    <location>
        <begin position="1"/>
        <end position="22"/>
    </location>
</feature>
<dbReference type="OrthoDB" id="9797479at2"/>
<evidence type="ECO:0000313" key="2">
    <source>
        <dbReference type="EMBL" id="CAO94967.1"/>
    </source>
</evidence>
<keyword evidence="2" id="KW-0614">Plasmid</keyword>